<organism evidence="2 3">
    <name type="scientific">Lasius platythorax</name>
    <dbReference type="NCBI Taxonomy" id="488582"/>
    <lineage>
        <taxon>Eukaryota</taxon>
        <taxon>Metazoa</taxon>
        <taxon>Ecdysozoa</taxon>
        <taxon>Arthropoda</taxon>
        <taxon>Hexapoda</taxon>
        <taxon>Insecta</taxon>
        <taxon>Pterygota</taxon>
        <taxon>Neoptera</taxon>
        <taxon>Endopterygota</taxon>
        <taxon>Hymenoptera</taxon>
        <taxon>Apocrita</taxon>
        <taxon>Aculeata</taxon>
        <taxon>Formicoidea</taxon>
        <taxon>Formicidae</taxon>
        <taxon>Formicinae</taxon>
        <taxon>Lasius</taxon>
        <taxon>Lasius</taxon>
    </lineage>
</organism>
<feature type="region of interest" description="Disordered" evidence="1">
    <location>
        <begin position="53"/>
        <end position="95"/>
    </location>
</feature>
<dbReference type="AlphaFoldDB" id="A0AAV2N2F0"/>
<name>A0AAV2N2F0_9HYME</name>
<gene>
    <name evidence="2" type="ORF">LPLAT_LOCUS725</name>
</gene>
<evidence type="ECO:0000313" key="2">
    <source>
        <dbReference type="EMBL" id="CAL1673946.1"/>
    </source>
</evidence>
<sequence>MHGSSILRNHGEYHLELIIRARANIPSLHSRDEALALISILLLRTPRPRYTTTVGGRDQWAGQPNGNGAVPRTGSLDRKRHESTGASLIARRGRG</sequence>
<evidence type="ECO:0000313" key="3">
    <source>
        <dbReference type="Proteomes" id="UP001497644"/>
    </source>
</evidence>
<dbReference type="Proteomes" id="UP001497644">
    <property type="component" value="Chromosome 1"/>
</dbReference>
<proteinExistence type="predicted"/>
<reference evidence="2 3" key="1">
    <citation type="submission" date="2024-04" db="EMBL/GenBank/DDBJ databases">
        <authorList>
            <consortium name="Molecular Ecology Group"/>
        </authorList>
    </citation>
    <scope>NUCLEOTIDE SEQUENCE [LARGE SCALE GENOMIC DNA]</scope>
</reference>
<dbReference type="EMBL" id="OZ034824">
    <property type="protein sequence ID" value="CAL1673946.1"/>
    <property type="molecule type" value="Genomic_DNA"/>
</dbReference>
<keyword evidence="3" id="KW-1185">Reference proteome</keyword>
<evidence type="ECO:0000256" key="1">
    <source>
        <dbReference type="SAM" id="MobiDB-lite"/>
    </source>
</evidence>
<protein>
    <submittedName>
        <fullName evidence="2">Uncharacterized protein</fullName>
    </submittedName>
</protein>
<accession>A0AAV2N2F0</accession>